<evidence type="ECO:0000256" key="6">
    <source>
        <dbReference type="SAM" id="SignalP"/>
    </source>
</evidence>
<dbReference type="PANTHER" id="PTHR42852">
    <property type="entry name" value="THIOL:DISULFIDE INTERCHANGE PROTEIN DSBE"/>
    <property type="match status" value="1"/>
</dbReference>
<evidence type="ECO:0000313" key="9">
    <source>
        <dbReference type="Proteomes" id="UP000254150"/>
    </source>
</evidence>
<dbReference type="SUPFAM" id="SSF52833">
    <property type="entry name" value="Thioredoxin-like"/>
    <property type="match status" value="1"/>
</dbReference>
<dbReference type="PROSITE" id="PS51352">
    <property type="entry name" value="THIOREDOXIN_2"/>
    <property type="match status" value="1"/>
</dbReference>
<dbReference type="Proteomes" id="UP000254150">
    <property type="component" value="Unassembled WGS sequence"/>
</dbReference>
<dbReference type="EMBL" id="UHID01000006">
    <property type="protein sequence ID" value="SUP57218.1"/>
    <property type="molecule type" value="Genomic_DNA"/>
</dbReference>
<dbReference type="Pfam" id="PF08534">
    <property type="entry name" value="Redoxin"/>
    <property type="match status" value="1"/>
</dbReference>
<evidence type="ECO:0000256" key="5">
    <source>
        <dbReference type="ARBA" id="ARBA00023284"/>
    </source>
</evidence>
<dbReference type="Gene3D" id="3.40.30.10">
    <property type="entry name" value="Glutaredoxin"/>
    <property type="match status" value="1"/>
</dbReference>
<keyword evidence="5" id="KW-0676">Redox-active center</keyword>
<gene>
    <name evidence="8" type="primary">resA</name>
    <name evidence="8" type="ORF">NCTC7807_03055</name>
</gene>
<proteinExistence type="predicted"/>
<name>A0A380P043_STRGR</name>
<dbReference type="InterPro" id="IPR050553">
    <property type="entry name" value="Thioredoxin_ResA/DsbE_sf"/>
</dbReference>
<keyword evidence="6" id="KW-0732">Signal</keyword>
<evidence type="ECO:0000256" key="4">
    <source>
        <dbReference type="ARBA" id="ARBA00023157"/>
    </source>
</evidence>
<keyword evidence="4" id="KW-1015">Disulfide bond</keyword>
<dbReference type="GO" id="GO:0016491">
    <property type="term" value="F:oxidoreductase activity"/>
    <property type="evidence" value="ECO:0007669"/>
    <property type="project" value="InterPro"/>
</dbReference>
<dbReference type="PANTHER" id="PTHR42852:SF6">
    <property type="entry name" value="THIOL:DISULFIDE INTERCHANGE PROTEIN DSBE"/>
    <property type="match status" value="1"/>
</dbReference>
<evidence type="ECO:0000259" key="7">
    <source>
        <dbReference type="PROSITE" id="PS51352"/>
    </source>
</evidence>
<evidence type="ECO:0000256" key="2">
    <source>
        <dbReference type="ARBA" id="ARBA00022748"/>
    </source>
</evidence>
<evidence type="ECO:0000313" key="8">
    <source>
        <dbReference type="EMBL" id="SUP57218.1"/>
    </source>
</evidence>
<dbReference type="GO" id="GO:0017004">
    <property type="term" value="P:cytochrome complex assembly"/>
    <property type="evidence" value="ECO:0007669"/>
    <property type="project" value="UniProtKB-KW"/>
</dbReference>
<organism evidence="8 9">
    <name type="scientific">Streptomyces griseus</name>
    <dbReference type="NCBI Taxonomy" id="1911"/>
    <lineage>
        <taxon>Bacteria</taxon>
        <taxon>Bacillati</taxon>
        <taxon>Actinomycetota</taxon>
        <taxon>Actinomycetes</taxon>
        <taxon>Kitasatosporales</taxon>
        <taxon>Streptomycetaceae</taxon>
        <taxon>Streptomyces</taxon>
    </lineage>
</organism>
<dbReference type="InterPro" id="IPR036249">
    <property type="entry name" value="Thioredoxin-like_sf"/>
</dbReference>
<dbReference type="InterPro" id="IPR013766">
    <property type="entry name" value="Thioredoxin_domain"/>
</dbReference>
<comment type="subcellular location">
    <subcellularLocation>
        <location evidence="1">Cell envelope</location>
    </subcellularLocation>
</comment>
<evidence type="ECO:0000256" key="1">
    <source>
        <dbReference type="ARBA" id="ARBA00004196"/>
    </source>
</evidence>
<protein>
    <submittedName>
        <fullName evidence="8">Secreted protein</fullName>
    </submittedName>
</protein>
<sequence>MSAARRAPRSRRVLTRRLSLTAGAAVGALLLTACGEGDGGTTQSGSGANFVAGKDGISKVAKGERKEAPRLKGETLDGGTFDLADHQGKVVVVNVWGSWCPPCRAEASNLVKVAEDTADQGVQFVGLNTRDFNKGPAIAFEKDYEVEYPSIYDPQGKQILRFPRGSLSPQAIPSTVVIDRDGKIAARTLQAVSEKQLRSMIDPVLAEK</sequence>
<reference evidence="8 9" key="1">
    <citation type="submission" date="2018-06" db="EMBL/GenBank/DDBJ databases">
        <authorList>
            <consortium name="Pathogen Informatics"/>
            <person name="Doyle S."/>
        </authorList>
    </citation>
    <scope>NUCLEOTIDE SEQUENCE [LARGE SCALE GENOMIC DNA]</scope>
    <source>
        <strain evidence="8 9">NCTC7807</strain>
    </source>
</reference>
<evidence type="ECO:0000256" key="3">
    <source>
        <dbReference type="ARBA" id="ARBA00022968"/>
    </source>
</evidence>
<accession>A0A380P043</accession>
<feature type="chain" id="PRO_5017045943" evidence="6">
    <location>
        <begin position="25"/>
        <end position="208"/>
    </location>
</feature>
<feature type="signal peptide" evidence="6">
    <location>
        <begin position="1"/>
        <end position="24"/>
    </location>
</feature>
<dbReference type="CDD" id="cd02966">
    <property type="entry name" value="TlpA_like_family"/>
    <property type="match status" value="1"/>
</dbReference>
<dbReference type="InterPro" id="IPR017937">
    <property type="entry name" value="Thioredoxin_CS"/>
</dbReference>
<feature type="domain" description="Thioredoxin" evidence="7">
    <location>
        <begin position="62"/>
        <end position="206"/>
    </location>
</feature>
<keyword evidence="2" id="KW-0201">Cytochrome c-type biogenesis</keyword>
<keyword evidence="3" id="KW-0735">Signal-anchor</keyword>
<keyword evidence="3" id="KW-0812">Transmembrane</keyword>
<dbReference type="PROSITE" id="PS00194">
    <property type="entry name" value="THIOREDOXIN_1"/>
    <property type="match status" value="1"/>
</dbReference>
<dbReference type="GeneID" id="95070806"/>
<dbReference type="GO" id="GO:0030313">
    <property type="term" value="C:cell envelope"/>
    <property type="evidence" value="ECO:0007669"/>
    <property type="project" value="UniProtKB-SubCell"/>
</dbReference>
<dbReference type="RefSeq" id="WP_100452125.1">
    <property type="nucleotide sequence ID" value="NZ_UHID01000006.1"/>
</dbReference>
<dbReference type="PROSITE" id="PS51257">
    <property type="entry name" value="PROKAR_LIPOPROTEIN"/>
    <property type="match status" value="1"/>
</dbReference>
<dbReference type="InterPro" id="IPR013740">
    <property type="entry name" value="Redoxin"/>
</dbReference>
<dbReference type="AlphaFoldDB" id="A0A380P043"/>